<comment type="caution">
    <text evidence="9">The sequence shown here is derived from an EMBL/GenBank/DDBJ whole genome shotgun (WGS) entry which is preliminary data.</text>
</comment>
<dbReference type="InterPro" id="IPR036259">
    <property type="entry name" value="MFS_trans_sf"/>
</dbReference>
<evidence type="ECO:0000256" key="4">
    <source>
        <dbReference type="ARBA" id="ARBA00022989"/>
    </source>
</evidence>
<feature type="transmembrane region" description="Helical" evidence="7">
    <location>
        <begin position="45"/>
        <end position="62"/>
    </location>
</feature>
<dbReference type="InterPro" id="IPR020846">
    <property type="entry name" value="MFS_dom"/>
</dbReference>
<evidence type="ECO:0000313" key="10">
    <source>
        <dbReference type="Proteomes" id="UP001140011"/>
    </source>
</evidence>
<dbReference type="GO" id="GO:0022857">
    <property type="term" value="F:transmembrane transporter activity"/>
    <property type="evidence" value="ECO:0007669"/>
    <property type="project" value="InterPro"/>
</dbReference>
<organism evidence="9 10">
    <name type="scientific">Coemansia pectinata</name>
    <dbReference type="NCBI Taxonomy" id="1052879"/>
    <lineage>
        <taxon>Eukaryota</taxon>
        <taxon>Fungi</taxon>
        <taxon>Fungi incertae sedis</taxon>
        <taxon>Zoopagomycota</taxon>
        <taxon>Kickxellomycotina</taxon>
        <taxon>Kickxellomycetes</taxon>
        <taxon>Kickxellales</taxon>
        <taxon>Kickxellaceae</taxon>
        <taxon>Coemansia</taxon>
    </lineage>
</organism>
<keyword evidence="3 7" id="KW-0812">Transmembrane</keyword>
<dbReference type="EMBL" id="JANBUH010000097">
    <property type="protein sequence ID" value="KAJ2754754.1"/>
    <property type="molecule type" value="Genomic_DNA"/>
</dbReference>
<dbReference type="Gene3D" id="1.20.1250.20">
    <property type="entry name" value="MFS general substrate transporter like domains"/>
    <property type="match status" value="1"/>
</dbReference>
<keyword evidence="10" id="KW-1185">Reference proteome</keyword>
<evidence type="ECO:0000256" key="3">
    <source>
        <dbReference type="ARBA" id="ARBA00022692"/>
    </source>
</evidence>
<feature type="transmembrane region" description="Helical" evidence="7">
    <location>
        <begin position="108"/>
        <end position="125"/>
    </location>
</feature>
<keyword evidence="4 7" id="KW-1133">Transmembrane helix</keyword>
<keyword evidence="2" id="KW-0813">Transport</keyword>
<feature type="compositionally biased region" description="Polar residues" evidence="6">
    <location>
        <begin position="1"/>
        <end position="16"/>
    </location>
</feature>
<feature type="transmembrane region" description="Helical" evidence="7">
    <location>
        <begin position="440"/>
        <end position="460"/>
    </location>
</feature>
<feature type="domain" description="Major facilitator superfamily (MFS) profile" evidence="8">
    <location>
        <begin position="36"/>
        <end position="496"/>
    </location>
</feature>
<dbReference type="InterPro" id="IPR011701">
    <property type="entry name" value="MFS"/>
</dbReference>
<dbReference type="GO" id="GO:0016020">
    <property type="term" value="C:membrane"/>
    <property type="evidence" value="ECO:0007669"/>
    <property type="project" value="UniProtKB-SubCell"/>
</dbReference>
<evidence type="ECO:0000256" key="2">
    <source>
        <dbReference type="ARBA" id="ARBA00022448"/>
    </source>
</evidence>
<evidence type="ECO:0000256" key="7">
    <source>
        <dbReference type="SAM" id="Phobius"/>
    </source>
</evidence>
<sequence>MSQRDNAPSLARNQQDAPVEREEPVVAKETPLPWKQIAPLVAMRLAEPINFTLILPFLYKMIEDFDVAESPKDISYYASMLFMSFSISQAMTVMYWGRLSDRIGRRPVLIAGLIGTLAVSILFGVCKTLPMAILVRLAAGVFAGNAAVMKSAMAEIADDTNRSRMMALLPLTWNFGSMVGSGVGGIFSNPATQFPGLFGNSKLFTYFPYLLPCLIGSTVAVFGLVTGLFNFKETLIKPTQPAQEETVGNTEATPLLAQSAAVSVAPVKQNSMKSLLTPLVVRVMVTNAFMCLAYTMCDQLYPIFAATDPRDGGLGLDPRSIGLSLGVEGIVVVYIQLVVYPRLERKFGVLYCYRRGLLFAIPYLVSMPFLSMIALHLKNQAGTSATSMVVETVVMWVILMSIMTMRITSSVMAFTSINMMITNMAPTRADLGFMNGTQQLAMSVVRIFAPIVSGSLWSWSIKHSFPFPFNSHLVWMLSAVLIAVVLKLSYRIPESVNKFAADQPKPIANAEESDD</sequence>
<dbReference type="SUPFAM" id="SSF103473">
    <property type="entry name" value="MFS general substrate transporter"/>
    <property type="match status" value="1"/>
</dbReference>
<feature type="transmembrane region" description="Helical" evidence="7">
    <location>
        <begin position="74"/>
        <end position="96"/>
    </location>
</feature>
<gene>
    <name evidence="9" type="ORF">GGI19_002166</name>
</gene>
<keyword evidence="5 7" id="KW-0472">Membrane</keyword>
<feature type="transmembrane region" description="Helical" evidence="7">
    <location>
        <begin position="472"/>
        <end position="490"/>
    </location>
</feature>
<dbReference type="OrthoDB" id="419616at2759"/>
<feature type="transmembrane region" description="Helical" evidence="7">
    <location>
        <begin position="321"/>
        <end position="340"/>
    </location>
</feature>
<dbReference type="CDD" id="cd17330">
    <property type="entry name" value="MFS_SLC46_TetA_like"/>
    <property type="match status" value="1"/>
</dbReference>
<name>A0A9W8LBH2_9FUNG</name>
<protein>
    <recommendedName>
        <fullName evidence="8">Major facilitator superfamily (MFS) profile domain-containing protein</fullName>
    </recommendedName>
</protein>
<evidence type="ECO:0000313" key="9">
    <source>
        <dbReference type="EMBL" id="KAJ2754754.1"/>
    </source>
</evidence>
<evidence type="ECO:0000256" key="6">
    <source>
        <dbReference type="SAM" id="MobiDB-lite"/>
    </source>
</evidence>
<evidence type="ECO:0000256" key="5">
    <source>
        <dbReference type="ARBA" id="ARBA00023136"/>
    </source>
</evidence>
<feature type="transmembrane region" description="Helical" evidence="7">
    <location>
        <begin position="131"/>
        <end position="148"/>
    </location>
</feature>
<reference evidence="9" key="1">
    <citation type="submission" date="2022-07" db="EMBL/GenBank/DDBJ databases">
        <title>Phylogenomic reconstructions and comparative analyses of Kickxellomycotina fungi.</title>
        <authorList>
            <person name="Reynolds N.K."/>
            <person name="Stajich J.E."/>
            <person name="Barry K."/>
            <person name="Grigoriev I.V."/>
            <person name="Crous P."/>
            <person name="Smith M.E."/>
        </authorList>
    </citation>
    <scope>NUCLEOTIDE SEQUENCE</scope>
    <source>
        <strain evidence="9">BCRC 34297</strain>
    </source>
</reference>
<accession>A0A9W8LBH2</accession>
<dbReference type="Pfam" id="PF07690">
    <property type="entry name" value="MFS_1"/>
    <property type="match status" value="1"/>
</dbReference>
<dbReference type="Proteomes" id="UP001140011">
    <property type="component" value="Unassembled WGS sequence"/>
</dbReference>
<dbReference type="PANTHER" id="PTHR23504:SF15">
    <property type="entry name" value="MAJOR FACILITATOR SUPERFAMILY (MFS) PROFILE DOMAIN-CONTAINING PROTEIN"/>
    <property type="match status" value="1"/>
</dbReference>
<evidence type="ECO:0000259" key="8">
    <source>
        <dbReference type="PROSITE" id="PS50850"/>
    </source>
</evidence>
<feature type="region of interest" description="Disordered" evidence="6">
    <location>
        <begin position="1"/>
        <end position="25"/>
    </location>
</feature>
<feature type="transmembrane region" description="Helical" evidence="7">
    <location>
        <begin position="279"/>
        <end position="301"/>
    </location>
</feature>
<feature type="transmembrane region" description="Helical" evidence="7">
    <location>
        <begin position="352"/>
        <end position="373"/>
    </location>
</feature>
<feature type="transmembrane region" description="Helical" evidence="7">
    <location>
        <begin position="168"/>
        <end position="187"/>
    </location>
</feature>
<proteinExistence type="predicted"/>
<feature type="transmembrane region" description="Helical" evidence="7">
    <location>
        <begin position="393"/>
        <end position="419"/>
    </location>
</feature>
<feature type="transmembrane region" description="Helical" evidence="7">
    <location>
        <begin position="207"/>
        <end position="231"/>
    </location>
</feature>
<comment type="subcellular location">
    <subcellularLocation>
        <location evidence="1">Membrane</location>
        <topology evidence="1">Multi-pass membrane protein</topology>
    </subcellularLocation>
</comment>
<dbReference type="PANTHER" id="PTHR23504">
    <property type="entry name" value="MAJOR FACILITATOR SUPERFAMILY DOMAIN-CONTAINING PROTEIN 10"/>
    <property type="match status" value="1"/>
</dbReference>
<evidence type="ECO:0000256" key="1">
    <source>
        <dbReference type="ARBA" id="ARBA00004141"/>
    </source>
</evidence>
<dbReference type="PROSITE" id="PS50850">
    <property type="entry name" value="MFS"/>
    <property type="match status" value="1"/>
</dbReference>
<dbReference type="AlphaFoldDB" id="A0A9W8LBH2"/>